<dbReference type="EMBL" id="JBHFQA010000006">
    <property type="protein sequence ID" value="KAL2097744.1"/>
    <property type="molecule type" value="Genomic_DNA"/>
</dbReference>
<dbReference type="InterPro" id="IPR001368">
    <property type="entry name" value="TNFR/NGFR_Cys_rich_reg"/>
</dbReference>
<keyword evidence="4" id="KW-0732">Signal</keyword>
<comment type="caution">
    <text evidence="3">Lacks conserved residue(s) required for the propagation of feature annotation.</text>
</comment>
<keyword evidence="1 3" id="KW-1015">Disulfide bond</keyword>
<feature type="chain" id="PRO_5044876111" description="TNFR-Cys domain-containing protein" evidence="4">
    <location>
        <begin position="18"/>
        <end position="938"/>
    </location>
</feature>
<reference evidence="6 7" key="1">
    <citation type="submission" date="2024-09" db="EMBL/GenBank/DDBJ databases">
        <title>A chromosome-level genome assembly of Gray's grenadier anchovy, Coilia grayii.</title>
        <authorList>
            <person name="Fu Z."/>
        </authorList>
    </citation>
    <scope>NUCLEOTIDE SEQUENCE [LARGE SCALE GENOMIC DNA]</scope>
    <source>
        <strain evidence="6">G4</strain>
        <tissue evidence="6">Muscle</tissue>
    </source>
</reference>
<feature type="domain" description="TNFR-Cys" evidence="5">
    <location>
        <begin position="343"/>
        <end position="383"/>
    </location>
</feature>
<proteinExistence type="predicted"/>
<dbReference type="SMART" id="SM00208">
    <property type="entry name" value="TNFR"/>
    <property type="match status" value="2"/>
</dbReference>
<feature type="signal peptide" evidence="4">
    <location>
        <begin position="1"/>
        <end position="17"/>
    </location>
</feature>
<dbReference type="Gene3D" id="2.10.25.10">
    <property type="entry name" value="Laminin"/>
    <property type="match status" value="1"/>
</dbReference>
<gene>
    <name evidence="6" type="ORF">ACEWY4_006951</name>
</gene>
<dbReference type="InterPro" id="IPR051586">
    <property type="entry name" value="PKC-binding_NELL"/>
</dbReference>
<evidence type="ECO:0000256" key="1">
    <source>
        <dbReference type="ARBA" id="ARBA00023157"/>
    </source>
</evidence>
<dbReference type="PROSITE" id="PS50050">
    <property type="entry name" value="TNFR_NGFR_2"/>
    <property type="match status" value="2"/>
</dbReference>
<dbReference type="PANTHER" id="PTHR24042:SF6">
    <property type="entry name" value="SI:CH211-252F13.5"/>
    <property type="match status" value="1"/>
</dbReference>
<dbReference type="PROSITE" id="PS00652">
    <property type="entry name" value="TNFR_NGFR_1"/>
    <property type="match status" value="2"/>
</dbReference>
<evidence type="ECO:0000313" key="7">
    <source>
        <dbReference type="Proteomes" id="UP001591681"/>
    </source>
</evidence>
<feature type="repeat" description="TNFR-Cys" evidence="3">
    <location>
        <begin position="343"/>
        <end position="383"/>
    </location>
</feature>
<dbReference type="InterPro" id="IPR018097">
    <property type="entry name" value="EGF_Ca-bd_CS"/>
</dbReference>
<evidence type="ECO:0000256" key="2">
    <source>
        <dbReference type="ARBA" id="ARBA00023180"/>
    </source>
</evidence>
<evidence type="ECO:0000259" key="5">
    <source>
        <dbReference type="PROSITE" id="PS50050"/>
    </source>
</evidence>
<feature type="disulfide bond" evidence="3">
    <location>
        <begin position="365"/>
        <end position="383"/>
    </location>
</feature>
<dbReference type="Gene3D" id="2.10.50.10">
    <property type="entry name" value="Tumor Necrosis Factor Receptor, subunit A, domain 2"/>
    <property type="match status" value="1"/>
</dbReference>
<evidence type="ECO:0000256" key="4">
    <source>
        <dbReference type="SAM" id="SignalP"/>
    </source>
</evidence>
<dbReference type="Proteomes" id="UP001591681">
    <property type="component" value="Unassembled WGS sequence"/>
</dbReference>
<dbReference type="PANTHER" id="PTHR24042">
    <property type="entry name" value="NEL HOMOLOG"/>
    <property type="match status" value="1"/>
</dbReference>
<feature type="repeat" description="TNFR-Cys" evidence="3">
    <location>
        <begin position="423"/>
        <end position="460"/>
    </location>
</feature>
<accession>A0ABD1KF73</accession>
<feature type="disulfide bond" evidence="3">
    <location>
        <begin position="344"/>
        <end position="359"/>
    </location>
</feature>
<dbReference type="Pfam" id="PF00020">
    <property type="entry name" value="TNFR_c6"/>
    <property type="match status" value="2"/>
</dbReference>
<keyword evidence="7" id="KW-1185">Reference proteome</keyword>
<comment type="caution">
    <text evidence="6">The sequence shown here is derived from an EMBL/GenBank/DDBJ whole genome shotgun (WGS) entry which is preliminary data.</text>
</comment>
<dbReference type="PROSITE" id="PS01187">
    <property type="entry name" value="EGF_CA"/>
    <property type="match status" value="1"/>
</dbReference>
<sequence>MASSLLLFILYLTGCLCVSRGTGEICRGTHCFGAYDTQCTGAQCLGRTGTSSGHLAAATRGGPLQSRHQNGYNDPASRGQAVPYTIYPPQHARESYPRQNPRSITAEVYNPGCTDRDCATHKRPSRNDTQECKGIECKSPHRIRPKPKPQPCVGEQCSAAASSSGGRARSTVLHLPDRAAQFLGEFSDIASDLGSSPGIQLTCDVKGGSNEVPSEDALVLQLHLAKGQEQLVEELRVQQVQVSDLQGRLSEQQSSLLAQQRDMLEQQRRTQELLEQVKAQFSLLQHSLNQLALHNAQGEMGAHISATGGGQARPRVQESYAAHKVDMEASVMEVGQPLLGCVMCATDEYCDYSGERPHCEKCTVCPPGFFLVAQCSVHADRICQDRDECLEITHLCGEQNQCLNTPGGFRCQGMSEREGAAGHCGHGYFYSSHLQECQACSECDHIPMATPCSAVRDTICATAPEGDGHLSLSWAGDVVLPPSETAHGHAFPSMQLKIQAKADSCDNELLTCTDGQLGMRQHGLVWADYNLALRHGCRSFVQACLRLNTSRAAAAAVEGGQQSEGRDLSGVRVEQREGKTLQSASVSAASAVEAGEALALLLRSASHHCSAATGEHLHLHAGAAPPFSLLWLSHDTGAVAMTAQAVASAHYHTNYRPTFRTTSVSDPYVVTLTHDERAVRFTESGSLRFVLQQAVYSMGQTCVSEGFTLLAYITRNSTSMELARASRHGVHYRDTSISLSAAATVHPGDTLSFEILAPAQCNVRYFGDDSGISMLSLLWVPRASSTSLAASVSSKGLPSGAVRNRVLYFHQTSARAEQLEISGAQDAHPQRDLLFRRAGSASLALELKLIHSCSLLRLTLHRRVQGEGSAGAKSEPLAQQVAGQMPEGSQWANMALRASFQVRNGTAVFVMVDCVRGRINQIAHESGSSGMSVLWVAA</sequence>
<evidence type="ECO:0000313" key="6">
    <source>
        <dbReference type="EMBL" id="KAL2097744.1"/>
    </source>
</evidence>
<organism evidence="6 7">
    <name type="scientific">Coilia grayii</name>
    <name type="common">Gray's grenadier anchovy</name>
    <dbReference type="NCBI Taxonomy" id="363190"/>
    <lineage>
        <taxon>Eukaryota</taxon>
        <taxon>Metazoa</taxon>
        <taxon>Chordata</taxon>
        <taxon>Craniata</taxon>
        <taxon>Vertebrata</taxon>
        <taxon>Euteleostomi</taxon>
        <taxon>Actinopterygii</taxon>
        <taxon>Neopterygii</taxon>
        <taxon>Teleostei</taxon>
        <taxon>Clupei</taxon>
        <taxon>Clupeiformes</taxon>
        <taxon>Clupeoidei</taxon>
        <taxon>Engraulidae</taxon>
        <taxon>Coilinae</taxon>
        <taxon>Coilia</taxon>
    </lineage>
</organism>
<keyword evidence="2" id="KW-0325">Glycoprotein</keyword>
<dbReference type="AlphaFoldDB" id="A0ABD1KF73"/>
<feature type="disulfide bond" evidence="3">
    <location>
        <begin position="362"/>
        <end position="375"/>
    </location>
</feature>
<evidence type="ECO:0000256" key="3">
    <source>
        <dbReference type="PROSITE-ProRule" id="PRU00206"/>
    </source>
</evidence>
<protein>
    <recommendedName>
        <fullName evidence="5">TNFR-Cys domain-containing protein</fullName>
    </recommendedName>
</protein>
<dbReference type="GO" id="GO:0032502">
    <property type="term" value="P:developmental process"/>
    <property type="evidence" value="ECO:0007669"/>
    <property type="project" value="UniProtKB-ARBA"/>
</dbReference>
<feature type="domain" description="TNFR-Cys" evidence="5">
    <location>
        <begin position="423"/>
        <end position="460"/>
    </location>
</feature>
<name>A0ABD1KF73_9TELE</name>